<keyword evidence="4" id="KW-1185">Reference proteome</keyword>
<keyword evidence="2" id="KW-0472">Membrane</keyword>
<proteinExistence type="predicted"/>
<feature type="region of interest" description="Disordered" evidence="1">
    <location>
        <begin position="1"/>
        <end position="39"/>
    </location>
</feature>
<gene>
    <name evidence="3" type="ORF">EMH_0038130</name>
</gene>
<sequence length="574" mass="60291">MGTPEYAAPHHVAEDDPEANSKQPNSRQNDKHSESVAPDFVRLKRSGRTPLGFLFTAAAAALACSAVAYVIVSCSLAFGRLSSSPKAARLLADGRGDICSPQERGATGDPAGEGEGPPPLVPPPPVEELEQTAGGQDVTEQGAEQLAAPAPPTTEGGERGPGDDDEGGDSEDEETPSATGPAYDDAGDTGDHAGEGERSPSPTSPPVEAGEQDGEQGVGEQEAGQQGVWGQGTEELPELASAVRLASSQEGIRTAEDEEGRQTEEDDDGDGIYMEMRSIPSPTSLTTTDNLESAVTGDPWQRRPTTVEAMMTASDFWPSEEPEGTIMETKDIAASMGQMIASSPGGRRIPTEEESVYMDYREIDAAMGRRPASPVDEYMHISEAASIMEDYEADVLFGSPDSRREQHRQFLERGLVFTGGSAAQGRAPAGSRLPSPTSGTSHMWGTPSVIITPPHPSGAHATGQGGGGVALPQGASGAGPYQYESVGWGSGATTKAGVQDRELPPPPFPLPPDLPPLGIFGSVKQRSRSVGDYCCSYPCSCNGLCLRGKVEYRLLRGVEDRRSLFPGSEERRNG</sequence>
<keyword evidence="2" id="KW-0812">Transmembrane</keyword>
<evidence type="ECO:0000313" key="3">
    <source>
        <dbReference type="EMBL" id="CDJ36167.1"/>
    </source>
</evidence>
<keyword evidence="2" id="KW-1133">Transmembrane helix</keyword>
<feature type="region of interest" description="Disordered" evidence="1">
    <location>
        <begin position="96"/>
        <end position="299"/>
    </location>
</feature>
<dbReference type="GeneID" id="60403994"/>
<dbReference type="Proteomes" id="UP000030744">
    <property type="component" value="Unassembled WGS sequence"/>
</dbReference>
<dbReference type="VEuPathDB" id="ToxoDB:EMH_0038130"/>
<evidence type="ECO:0000256" key="2">
    <source>
        <dbReference type="SAM" id="Phobius"/>
    </source>
</evidence>
<evidence type="ECO:0008006" key="5">
    <source>
        <dbReference type="Google" id="ProtNLM"/>
    </source>
</evidence>
<evidence type="ECO:0000313" key="4">
    <source>
        <dbReference type="Proteomes" id="UP000030744"/>
    </source>
</evidence>
<feature type="compositionally biased region" description="Basic and acidic residues" evidence="1">
    <location>
        <begin position="189"/>
        <end position="198"/>
    </location>
</feature>
<reference evidence="3" key="2">
    <citation type="submission" date="2013-10" db="EMBL/GenBank/DDBJ databases">
        <authorList>
            <person name="Aslett M."/>
        </authorList>
    </citation>
    <scope>NUCLEOTIDE SEQUENCE [LARGE SCALE GENOMIC DNA]</scope>
    <source>
        <strain evidence="3">Houghton</strain>
    </source>
</reference>
<name>U6KIR4_9EIME</name>
<feature type="region of interest" description="Disordered" evidence="1">
    <location>
        <begin position="454"/>
        <end position="476"/>
    </location>
</feature>
<feature type="transmembrane region" description="Helical" evidence="2">
    <location>
        <begin position="51"/>
        <end position="72"/>
    </location>
</feature>
<reference evidence="3" key="1">
    <citation type="submission" date="2013-10" db="EMBL/GenBank/DDBJ databases">
        <title>Genomic analysis of the causative agents of coccidiosis in chickens.</title>
        <authorList>
            <person name="Reid A.J."/>
            <person name="Blake D."/>
            <person name="Billington K."/>
            <person name="Browne H."/>
            <person name="Dunn M."/>
            <person name="Hung S."/>
            <person name="Kawahara F."/>
            <person name="Miranda-Saavedra D."/>
            <person name="Mourier T."/>
            <person name="Nagra H."/>
            <person name="Otto T.D."/>
            <person name="Rawlings N."/>
            <person name="Sanchez A."/>
            <person name="Sanders M."/>
            <person name="Subramaniam C."/>
            <person name="Tay Y."/>
            <person name="Dear P."/>
            <person name="Doerig C."/>
            <person name="Gruber A."/>
            <person name="Parkinson J."/>
            <person name="Shirley M."/>
            <person name="Wan K.L."/>
            <person name="Berriman M."/>
            <person name="Tomley F."/>
            <person name="Pain A."/>
        </authorList>
    </citation>
    <scope>NUCLEOTIDE SEQUENCE [LARGE SCALE GENOMIC DNA]</scope>
    <source>
        <strain evidence="3">Houghton</strain>
    </source>
</reference>
<dbReference type="EMBL" id="HG735600">
    <property type="protein sequence ID" value="CDJ36167.1"/>
    <property type="molecule type" value="Genomic_DNA"/>
</dbReference>
<feature type="region of interest" description="Disordered" evidence="1">
    <location>
        <begin position="421"/>
        <end position="440"/>
    </location>
</feature>
<feature type="compositionally biased region" description="Pro residues" evidence="1">
    <location>
        <begin position="116"/>
        <end position="126"/>
    </location>
</feature>
<dbReference type="AlphaFoldDB" id="U6KIR4"/>
<evidence type="ECO:0000256" key="1">
    <source>
        <dbReference type="SAM" id="MobiDB-lite"/>
    </source>
</evidence>
<organism evidence="3 4">
    <name type="scientific">Eimeria mitis</name>
    <dbReference type="NCBI Taxonomy" id="44415"/>
    <lineage>
        <taxon>Eukaryota</taxon>
        <taxon>Sar</taxon>
        <taxon>Alveolata</taxon>
        <taxon>Apicomplexa</taxon>
        <taxon>Conoidasida</taxon>
        <taxon>Coccidia</taxon>
        <taxon>Eucoccidiorida</taxon>
        <taxon>Eimeriorina</taxon>
        <taxon>Eimeriidae</taxon>
        <taxon>Eimeria</taxon>
    </lineage>
</organism>
<protein>
    <recommendedName>
        <fullName evidence="5">Transmembrane protein</fullName>
    </recommendedName>
</protein>
<feature type="compositionally biased region" description="Acidic residues" evidence="1">
    <location>
        <begin position="163"/>
        <end position="175"/>
    </location>
</feature>
<feature type="compositionally biased region" description="Low complexity" evidence="1">
    <location>
        <begin position="218"/>
        <end position="232"/>
    </location>
</feature>
<feature type="compositionally biased region" description="Acidic residues" evidence="1">
    <location>
        <begin position="256"/>
        <end position="270"/>
    </location>
</feature>
<dbReference type="OrthoDB" id="10681296at2759"/>
<dbReference type="RefSeq" id="XP_037878456.1">
    <property type="nucleotide sequence ID" value="XM_038022602.1"/>
</dbReference>
<feature type="compositionally biased region" description="Polar residues" evidence="1">
    <location>
        <begin position="280"/>
        <end position="293"/>
    </location>
</feature>
<accession>U6KIR4</accession>